<organism evidence="2 3">
    <name type="scientific">Takifugu flavidus</name>
    <name type="common">sansaifugu</name>
    <dbReference type="NCBI Taxonomy" id="433684"/>
    <lineage>
        <taxon>Eukaryota</taxon>
        <taxon>Metazoa</taxon>
        <taxon>Chordata</taxon>
        <taxon>Craniata</taxon>
        <taxon>Vertebrata</taxon>
        <taxon>Euteleostomi</taxon>
        <taxon>Actinopterygii</taxon>
        <taxon>Neopterygii</taxon>
        <taxon>Teleostei</taxon>
        <taxon>Neoteleostei</taxon>
        <taxon>Acanthomorphata</taxon>
        <taxon>Eupercaria</taxon>
        <taxon>Tetraodontiformes</taxon>
        <taxon>Tetradontoidea</taxon>
        <taxon>Tetraodontidae</taxon>
        <taxon>Takifugu</taxon>
    </lineage>
</organism>
<accession>A0A5C6PE49</accession>
<keyword evidence="3" id="KW-1185">Reference proteome</keyword>
<sequence length="76" mass="8908">MESPDEYLGRLNFPGTLGSSERRGAPLQCRDGRSQLLEYDKELSVFKDRLHELEISFPPRDLTYRLNLCLMAIRHR</sequence>
<reference evidence="2 3" key="1">
    <citation type="submission" date="2019-04" db="EMBL/GenBank/DDBJ databases">
        <title>Chromosome genome assembly for Takifugu flavidus.</title>
        <authorList>
            <person name="Xiao S."/>
        </authorList>
    </citation>
    <scope>NUCLEOTIDE SEQUENCE [LARGE SCALE GENOMIC DNA]</scope>
    <source>
        <strain evidence="2">HTHZ2018</strain>
        <tissue evidence="2">Muscle</tissue>
    </source>
</reference>
<dbReference type="EMBL" id="RHFK02000003">
    <property type="protein sequence ID" value="TWW78002.1"/>
    <property type="molecule type" value="Genomic_DNA"/>
</dbReference>
<evidence type="ECO:0000313" key="3">
    <source>
        <dbReference type="Proteomes" id="UP000324091"/>
    </source>
</evidence>
<comment type="caution">
    <text evidence="2">The sequence shown here is derived from an EMBL/GenBank/DDBJ whole genome shotgun (WGS) entry which is preliminary data.</text>
</comment>
<evidence type="ECO:0000313" key="2">
    <source>
        <dbReference type="EMBL" id="TWW78002.1"/>
    </source>
</evidence>
<evidence type="ECO:0000256" key="1">
    <source>
        <dbReference type="SAM" id="MobiDB-lite"/>
    </source>
</evidence>
<protein>
    <submittedName>
        <fullName evidence="2">Uncharacterized protein</fullName>
    </submittedName>
</protein>
<name>A0A5C6PE49_9TELE</name>
<dbReference type="AlphaFoldDB" id="A0A5C6PE49"/>
<proteinExistence type="predicted"/>
<gene>
    <name evidence="2" type="ORF">D4764_11G0001230</name>
</gene>
<dbReference type="Proteomes" id="UP000324091">
    <property type="component" value="Chromosome 11"/>
</dbReference>
<feature type="region of interest" description="Disordered" evidence="1">
    <location>
        <begin position="1"/>
        <end position="27"/>
    </location>
</feature>